<gene>
    <name evidence="2" type="ORF">MGAL_10B064625</name>
</gene>
<evidence type="ECO:0000313" key="2">
    <source>
        <dbReference type="EMBL" id="VDH92070.1"/>
    </source>
</evidence>
<evidence type="ECO:0000313" key="3">
    <source>
        <dbReference type="Proteomes" id="UP000596742"/>
    </source>
</evidence>
<comment type="caution">
    <text evidence="2">The sequence shown here is derived from an EMBL/GenBank/DDBJ whole genome shotgun (WGS) entry which is preliminary data.</text>
</comment>
<proteinExistence type="predicted"/>
<dbReference type="InterPro" id="IPR027805">
    <property type="entry name" value="Transposase_HTH_dom"/>
</dbReference>
<name>A0A8B6BK36_MYTGA</name>
<dbReference type="EMBL" id="UYJE01000300">
    <property type="protein sequence ID" value="VDH92070.1"/>
    <property type="molecule type" value="Genomic_DNA"/>
</dbReference>
<feature type="domain" description="Transposase Helix-turn-helix" evidence="1">
    <location>
        <begin position="103"/>
        <end position="143"/>
    </location>
</feature>
<sequence>MLLKPPPPYLLSDTDDFGFVILLNLFYQYSKQRRRPLPFYNMTIRNKIIENWEHDNYVINYVYSLIIRRPYDFWMLTGENPNSFHTLVGLVAGNITGHGNMILSVTNRILMTLIWLRQYHTYALLSLNFGLSVSTINHIIRHTWIKLWEVFSPIVVWPTPEEWLNKRGKWHEMPNVVGMIDGTSHEILVPMNEPQQDFYSGHPDSIYPNNYPLITPYKSTDIRHQQRPERRRRRKLNALHRKRRVYIEHVIKEIKPFRAIGSLNIYRHSRWHMSCLVELCAGLSKRGTYILNTDR</sequence>
<dbReference type="AlphaFoldDB" id="A0A8B6BK36"/>
<organism evidence="2 3">
    <name type="scientific">Mytilus galloprovincialis</name>
    <name type="common">Mediterranean mussel</name>
    <dbReference type="NCBI Taxonomy" id="29158"/>
    <lineage>
        <taxon>Eukaryota</taxon>
        <taxon>Metazoa</taxon>
        <taxon>Spiralia</taxon>
        <taxon>Lophotrochozoa</taxon>
        <taxon>Mollusca</taxon>
        <taxon>Bivalvia</taxon>
        <taxon>Autobranchia</taxon>
        <taxon>Pteriomorphia</taxon>
        <taxon>Mytilida</taxon>
        <taxon>Mytiloidea</taxon>
        <taxon>Mytilidae</taxon>
        <taxon>Mytilinae</taxon>
        <taxon>Mytilus</taxon>
    </lineage>
</organism>
<evidence type="ECO:0000259" key="1">
    <source>
        <dbReference type="Pfam" id="PF13613"/>
    </source>
</evidence>
<accession>A0A8B6BK36</accession>
<dbReference type="Proteomes" id="UP000596742">
    <property type="component" value="Unassembled WGS sequence"/>
</dbReference>
<dbReference type="OrthoDB" id="5978462at2759"/>
<reference evidence="2" key="1">
    <citation type="submission" date="2018-11" db="EMBL/GenBank/DDBJ databases">
        <authorList>
            <person name="Alioto T."/>
            <person name="Alioto T."/>
        </authorList>
    </citation>
    <scope>NUCLEOTIDE SEQUENCE</scope>
</reference>
<protein>
    <recommendedName>
        <fullName evidence="1">Transposase Helix-turn-helix domain-containing protein</fullName>
    </recommendedName>
</protein>
<keyword evidence="3" id="KW-1185">Reference proteome</keyword>
<dbReference type="Pfam" id="PF13613">
    <property type="entry name" value="HTH_Tnp_4"/>
    <property type="match status" value="1"/>
</dbReference>